<dbReference type="PROSITE" id="PS50213">
    <property type="entry name" value="FAS1"/>
    <property type="match status" value="1"/>
</dbReference>
<dbReference type="RefSeq" id="WP_188513638.1">
    <property type="nucleotide sequence ID" value="NZ_BMGD01000002.1"/>
</dbReference>
<dbReference type="InterPro" id="IPR036378">
    <property type="entry name" value="FAS1_dom_sf"/>
</dbReference>
<evidence type="ECO:0000313" key="2">
    <source>
        <dbReference type="EMBL" id="GGB60242.1"/>
    </source>
</evidence>
<dbReference type="Gene3D" id="2.30.180.10">
    <property type="entry name" value="FAS1 domain"/>
    <property type="match status" value="1"/>
</dbReference>
<proteinExistence type="predicted"/>
<comment type="caution">
    <text evidence="2">The sequence shown here is derived from an EMBL/GenBank/DDBJ whole genome shotgun (WGS) entry which is preliminary data.</text>
</comment>
<dbReference type="InterPro" id="IPR000782">
    <property type="entry name" value="FAS1_domain"/>
</dbReference>
<dbReference type="PANTHER" id="PTHR10900:SF77">
    <property type="entry name" value="FI19380P1"/>
    <property type="match status" value="1"/>
</dbReference>
<evidence type="ECO:0000259" key="1">
    <source>
        <dbReference type="PROSITE" id="PS50213"/>
    </source>
</evidence>
<protein>
    <recommendedName>
        <fullName evidence="1">FAS1 domain-containing protein</fullName>
    </recommendedName>
</protein>
<sequence>MRSQAVAALMGLSLTIAACGSQDGGGDPVKRIDARSLEVAEAEGAVEPDAILRVDEVVLRNPDLSTLARAIKAADLATALAAETPLTLFAPDNGAFDKIGVDALADLLLPVNKERLATVLRYHVIPGRLTAADLRKRIGDNGGSIEIVTLQGERLNASVELDQIQLSDASGNVASIALPDLAASNGIVHGIDQVLGPQL</sequence>
<accession>A0ABQ1J8M8</accession>
<evidence type="ECO:0000313" key="3">
    <source>
        <dbReference type="Proteomes" id="UP000614261"/>
    </source>
</evidence>
<dbReference type="Pfam" id="PF02469">
    <property type="entry name" value="Fasciclin"/>
    <property type="match status" value="1"/>
</dbReference>
<dbReference type="PANTHER" id="PTHR10900">
    <property type="entry name" value="PERIOSTIN-RELATED"/>
    <property type="match status" value="1"/>
</dbReference>
<dbReference type="PROSITE" id="PS51257">
    <property type="entry name" value="PROKAR_LIPOPROTEIN"/>
    <property type="match status" value="1"/>
</dbReference>
<reference evidence="3" key="1">
    <citation type="journal article" date="2019" name="Int. J. Syst. Evol. Microbiol.">
        <title>The Global Catalogue of Microorganisms (GCM) 10K type strain sequencing project: providing services to taxonomists for standard genome sequencing and annotation.</title>
        <authorList>
            <consortium name="The Broad Institute Genomics Platform"/>
            <consortium name="The Broad Institute Genome Sequencing Center for Infectious Disease"/>
            <person name="Wu L."/>
            <person name="Ma J."/>
        </authorList>
    </citation>
    <scope>NUCLEOTIDE SEQUENCE [LARGE SCALE GENOMIC DNA]</scope>
    <source>
        <strain evidence="3">CGMCC 1.12851</strain>
    </source>
</reference>
<gene>
    <name evidence="2" type="ORF">GCM10010833_13870</name>
</gene>
<feature type="domain" description="FAS1" evidence="1">
    <location>
        <begin position="51"/>
        <end position="195"/>
    </location>
</feature>
<dbReference type="InterPro" id="IPR050904">
    <property type="entry name" value="Adhesion/Biosynth-related"/>
</dbReference>
<dbReference type="SUPFAM" id="SSF82153">
    <property type="entry name" value="FAS1 domain"/>
    <property type="match status" value="1"/>
</dbReference>
<dbReference type="SMART" id="SM00554">
    <property type="entry name" value="FAS1"/>
    <property type="match status" value="1"/>
</dbReference>
<keyword evidence="3" id="KW-1185">Reference proteome</keyword>
<dbReference type="EMBL" id="BMGD01000002">
    <property type="protein sequence ID" value="GGB60242.1"/>
    <property type="molecule type" value="Genomic_DNA"/>
</dbReference>
<dbReference type="Proteomes" id="UP000614261">
    <property type="component" value="Unassembled WGS sequence"/>
</dbReference>
<organism evidence="2 3">
    <name type="scientific">Blastomonas aquatica</name>
    <dbReference type="NCBI Taxonomy" id="1510276"/>
    <lineage>
        <taxon>Bacteria</taxon>
        <taxon>Pseudomonadati</taxon>
        <taxon>Pseudomonadota</taxon>
        <taxon>Alphaproteobacteria</taxon>
        <taxon>Sphingomonadales</taxon>
        <taxon>Sphingomonadaceae</taxon>
        <taxon>Blastomonas</taxon>
    </lineage>
</organism>
<name>A0ABQ1J8M8_9SPHN</name>